<name>A0A975BUX4_9BACT</name>
<gene>
    <name evidence="4" type="ORF">dnm_083620</name>
</gene>
<dbReference type="InterPro" id="IPR003660">
    <property type="entry name" value="HAMP_dom"/>
</dbReference>
<dbReference type="InterPro" id="IPR029787">
    <property type="entry name" value="Nucleotide_cyclase"/>
</dbReference>
<sequence>MLKFTLRKKLLFFSVILALIPLVFAGHFMIRITRDELKSFLNDELIVTAEQLAQSIDNLCTHTWLSPLLMMKRVVESEELGSSEKMSVLSNIGDVADIVSLQVTIEGTAAPALITQDSFTSRLYEAALDPVTVLTLTPEQIRSLQKQKSDHQTVLSCDPSSLRKEPDSGIITSDPEYIPEIGVWLISVIIPLKKISDRKAILSARIKLDRIKENIDRHPFNKNGNIILLNSRGMRIFDENQTTLSDYKIVQITKNLLNAGTPITGVTPYVTPSGKKMLAGYTFPSNFNWTVIVEKDMLKAYIAVSKMQNTLFGLAVIGLVIAVIVSVIFSKRISQPVLEIGKVARDVGEGNFNTQVSERVSKRFLKDEISELGERINKMTEGLRERFQLEKFVSDQTMDAIKRADNGGIRLGGERKTATVFFSDIRGFTSFSEKNEPEIVINMINTYLRSQAKIVRQYGGDIDKYVGDELIAVFQDPDMVKNAVLCAVDIHQAIEVLNENHPEWDIRVGIGINTGEMVMGAMGSEERMDYTILGDSVNLGARLCSYAGPSEIILSENSYSHITAEQTEFLLKTRFLSIVKHQRIQVKGKSKRIQVYRVEN</sequence>
<dbReference type="PANTHER" id="PTHR43081:SF1">
    <property type="entry name" value="ADENYLATE CYCLASE, TERMINAL-DIFFERENTIATION SPECIFIC"/>
    <property type="match status" value="1"/>
</dbReference>
<evidence type="ECO:0000259" key="2">
    <source>
        <dbReference type="PROSITE" id="PS50125"/>
    </source>
</evidence>
<evidence type="ECO:0000313" key="5">
    <source>
        <dbReference type="Proteomes" id="UP000663722"/>
    </source>
</evidence>
<dbReference type="SMART" id="SM00304">
    <property type="entry name" value="HAMP"/>
    <property type="match status" value="1"/>
</dbReference>
<proteinExistence type="predicted"/>
<dbReference type="EMBL" id="CP061800">
    <property type="protein sequence ID" value="QTA92285.1"/>
    <property type="molecule type" value="Genomic_DNA"/>
</dbReference>
<evidence type="ECO:0000313" key="4">
    <source>
        <dbReference type="EMBL" id="QTA92285.1"/>
    </source>
</evidence>
<dbReference type="InterPro" id="IPR001054">
    <property type="entry name" value="A/G_cyclase"/>
</dbReference>
<keyword evidence="5" id="KW-1185">Reference proteome</keyword>
<dbReference type="Gene3D" id="1.10.8.500">
    <property type="entry name" value="HAMP domain in histidine kinase"/>
    <property type="match status" value="1"/>
</dbReference>
<dbReference type="PANTHER" id="PTHR43081">
    <property type="entry name" value="ADENYLATE CYCLASE, TERMINAL-DIFFERENTIATION SPECIFIC-RELATED"/>
    <property type="match status" value="1"/>
</dbReference>
<keyword evidence="1" id="KW-1133">Transmembrane helix</keyword>
<dbReference type="GO" id="GO:0035556">
    <property type="term" value="P:intracellular signal transduction"/>
    <property type="evidence" value="ECO:0007669"/>
    <property type="project" value="InterPro"/>
</dbReference>
<evidence type="ECO:0000256" key="1">
    <source>
        <dbReference type="SAM" id="Phobius"/>
    </source>
</evidence>
<dbReference type="GO" id="GO:0004016">
    <property type="term" value="F:adenylate cyclase activity"/>
    <property type="evidence" value="ECO:0007669"/>
    <property type="project" value="UniProtKB-ARBA"/>
</dbReference>
<dbReference type="InterPro" id="IPR050697">
    <property type="entry name" value="Adenylyl/Guanylyl_Cyclase_3/4"/>
</dbReference>
<dbReference type="AlphaFoldDB" id="A0A975BUX4"/>
<keyword evidence="1" id="KW-0472">Membrane</keyword>
<dbReference type="GO" id="GO:0009190">
    <property type="term" value="P:cyclic nucleotide biosynthetic process"/>
    <property type="evidence" value="ECO:0007669"/>
    <property type="project" value="InterPro"/>
</dbReference>
<dbReference type="GO" id="GO:0016020">
    <property type="term" value="C:membrane"/>
    <property type="evidence" value="ECO:0007669"/>
    <property type="project" value="InterPro"/>
</dbReference>
<dbReference type="SMART" id="SM00044">
    <property type="entry name" value="CYCc"/>
    <property type="match status" value="1"/>
</dbReference>
<dbReference type="SUPFAM" id="SSF55073">
    <property type="entry name" value="Nucleotide cyclase"/>
    <property type="match status" value="1"/>
</dbReference>
<protein>
    <submittedName>
        <fullName evidence="4">Adenylate/guanylate cyclase catalytic domain-containing protein</fullName>
    </submittedName>
</protein>
<dbReference type="RefSeq" id="WP_207679709.1">
    <property type="nucleotide sequence ID" value="NZ_CP061800.1"/>
</dbReference>
<dbReference type="Gene3D" id="3.30.70.1230">
    <property type="entry name" value="Nucleotide cyclase"/>
    <property type="match status" value="1"/>
</dbReference>
<dbReference type="PROSITE" id="PS50885">
    <property type="entry name" value="HAMP"/>
    <property type="match status" value="1"/>
</dbReference>
<feature type="domain" description="HAMP" evidence="3">
    <location>
        <begin position="331"/>
        <end position="388"/>
    </location>
</feature>
<dbReference type="Proteomes" id="UP000663722">
    <property type="component" value="Chromosome"/>
</dbReference>
<reference evidence="4" key="1">
    <citation type="journal article" date="2021" name="Microb. Physiol.">
        <title>Proteogenomic Insights into the Physiology of Marine, Sulfate-Reducing, Filamentous Desulfonema limicola and Desulfonema magnum.</title>
        <authorList>
            <person name="Schnaars V."/>
            <person name="Wohlbrand L."/>
            <person name="Scheve S."/>
            <person name="Hinrichs C."/>
            <person name="Reinhardt R."/>
            <person name="Rabus R."/>
        </authorList>
    </citation>
    <scope>NUCLEOTIDE SEQUENCE</scope>
    <source>
        <strain evidence="4">4be13</strain>
    </source>
</reference>
<evidence type="ECO:0000259" key="3">
    <source>
        <dbReference type="PROSITE" id="PS50885"/>
    </source>
</evidence>
<dbReference type="CDD" id="cd18774">
    <property type="entry name" value="PDC2_HK_sensor"/>
    <property type="match status" value="1"/>
</dbReference>
<dbReference type="KEGG" id="dmm:dnm_083620"/>
<dbReference type="PROSITE" id="PS50125">
    <property type="entry name" value="GUANYLATE_CYCLASE_2"/>
    <property type="match status" value="1"/>
</dbReference>
<feature type="transmembrane region" description="Helical" evidence="1">
    <location>
        <begin position="311"/>
        <end position="329"/>
    </location>
</feature>
<accession>A0A975BUX4</accession>
<dbReference type="SUPFAM" id="SSF158472">
    <property type="entry name" value="HAMP domain-like"/>
    <property type="match status" value="1"/>
</dbReference>
<keyword evidence="1" id="KW-0812">Transmembrane</keyword>
<dbReference type="Pfam" id="PF00672">
    <property type="entry name" value="HAMP"/>
    <property type="match status" value="1"/>
</dbReference>
<feature type="domain" description="Guanylate cyclase" evidence="2">
    <location>
        <begin position="419"/>
        <end position="544"/>
    </location>
</feature>
<organism evidence="4 5">
    <name type="scientific">Desulfonema magnum</name>
    <dbReference type="NCBI Taxonomy" id="45655"/>
    <lineage>
        <taxon>Bacteria</taxon>
        <taxon>Pseudomonadati</taxon>
        <taxon>Thermodesulfobacteriota</taxon>
        <taxon>Desulfobacteria</taxon>
        <taxon>Desulfobacterales</taxon>
        <taxon>Desulfococcaceae</taxon>
        <taxon>Desulfonema</taxon>
    </lineage>
</organism>
<dbReference type="CDD" id="cd06225">
    <property type="entry name" value="HAMP"/>
    <property type="match status" value="1"/>
</dbReference>
<dbReference type="Pfam" id="PF00211">
    <property type="entry name" value="Guanylate_cyc"/>
    <property type="match status" value="1"/>
</dbReference>
<dbReference type="CDD" id="cd07302">
    <property type="entry name" value="CHD"/>
    <property type="match status" value="1"/>
</dbReference>
<dbReference type="Gene3D" id="3.30.450.20">
    <property type="entry name" value="PAS domain"/>
    <property type="match status" value="1"/>
</dbReference>